<protein>
    <recommendedName>
        <fullName evidence="3">Phosphoadenosine phosphosulphate reductase domain-containing protein</fullName>
    </recommendedName>
</protein>
<dbReference type="RefSeq" id="WP_130179859.1">
    <property type="nucleotide sequence ID" value="NZ_CP035945.1"/>
</dbReference>
<proteinExistence type="predicted"/>
<organism evidence="1 2">
    <name type="scientific">Blautia producta</name>
    <dbReference type="NCBI Taxonomy" id="33035"/>
    <lineage>
        <taxon>Bacteria</taxon>
        <taxon>Bacillati</taxon>
        <taxon>Bacillota</taxon>
        <taxon>Clostridia</taxon>
        <taxon>Lachnospirales</taxon>
        <taxon>Lachnospiraceae</taxon>
        <taxon>Blautia</taxon>
    </lineage>
</organism>
<name>A0A4P6LTE7_9FIRM</name>
<evidence type="ECO:0008006" key="3">
    <source>
        <dbReference type="Google" id="ProtNLM"/>
    </source>
</evidence>
<dbReference type="Proteomes" id="UP000289794">
    <property type="component" value="Chromosome"/>
</dbReference>
<gene>
    <name evidence="1" type="ORF">PMF13cell1_00761</name>
</gene>
<dbReference type="SUPFAM" id="SSF52402">
    <property type="entry name" value="Adenine nucleotide alpha hydrolases-like"/>
    <property type="match status" value="1"/>
</dbReference>
<dbReference type="Gene3D" id="3.40.50.620">
    <property type="entry name" value="HUPs"/>
    <property type="match status" value="1"/>
</dbReference>
<evidence type="ECO:0000313" key="2">
    <source>
        <dbReference type="Proteomes" id="UP000289794"/>
    </source>
</evidence>
<dbReference type="EMBL" id="CP035945">
    <property type="protein sequence ID" value="QBE95246.1"/>
    <property type="molecule type" value="Genomic_DNA"/>
</dbReference>
<accession>A0A4P6LTE7</accession>
<dbReference type="InterPro" id="IPR014729">
    <property type="entry name" value="Rossmann-like_a/b/a_fold"/>
</dbReference>
<sequence length="403" mass="46626">MNDKEMSTEEWKQKKKEQKARFTALQNLPYEAKVNRQAHKAWEFYEEMQARDCNCHVSVGGLDSITLCIWLHSIGIHVPAISVSNVEDKSIQRVHKALGVELVMSYKSKAEVINEVGFPVISKKIAGRIELLQNPTKDNKTVRHAIITGECGAQGHFAKNSRMKLPQKWLELFGGPENENEGVNYKTAPFKVSNRCCYYIKEKPCDDWAKEHNSKPYLGMMASEGGQREESLIEHGCNYYGKTVTRSAPFAPFMRNDILRLAIEMDKWYHEHLMLFEELYYRQPYSRDKDGNSIPYVPVESIVPLIYGDIQKDYNGDLRTTKAQRTGCSMCGFGVHMEKRPHRFDQKRQENPKEWEYLMYRMVKDTKTGEVYGWGKVLDYIGVGWEDIPPVQMSLLDFPEVMP</sequence>
<dbReference type="AlphaFoldDB" id="A0A4P6LTE7"/>
<evidence type="ECO:0000313" key="1">
    <source>
        <dbReference type="EMBL" id="QBE95246.1"/>
    </source>
</evidence>
<reference evidence="1 2" key="1">
    <citation type="submission" date="2019-01" db="EMBL/GenBank/DDBJ databases">
        <title>PMF-metabolizing Aryl O-demethylase.</title>
        <authorList>
            <person name="Kim M."/>
        </authorList>
    </citation>
    <scope>NUCLEOTIDE SEQUENCE [LARGE SCALE GENOMIC DNA]</scope>
    <source>
        <strain evidence="1 2">PMF1</strain>
    </source>
</reference>
<dbReference type="KEGG" id="bpro:PMF13cell1_00761"/>